<gene>
    <name evidence="3" type="ORF">RUE5091_01058</name>
</gene>
<organism evidence="3 4">
    <name type="scientific">Ruegeria denitrificans</name>
    <dbReference type="NCBI Taxonomy" id="1715692"/>
    <lineage>
        <taxon>Bacteria</taxon>
        <taxon>Pseudomonadati</taxon>
        <taxon>Pseudomonadota</taxon>
        <taxon>Alphaproteobacteria</taxon>
        <taxon>Rhodobacterales</taxon>
        <taxon>Roseobacteraceae</taxon>
        <taxon>Ruegeria</taxon>
    </lineage>
</organism>
<dbReference type="OrthoDB" id="7743548at2"/>
<dbReference type="Proteomes" id="UP000051260">
    <property type="component" value="Unassembled WGS sequence"/>
</dbReference>
<name>A0A0P1I5K0_9RHOB</name>
<sequence>MTAVKPVLDAYLELNLILGLAALVWLVARGILTRTSLSHGFVTQLRALKVLCLCVVLSPLLALGVSVLASHTPAKGTVAIGDIAVAAYLRGDIAMPATQFEALLNTRQRWAEILFSGDYPIVLAVLVLMALGTLAYTLRVIRDGLSIRETVNTSFLWRQSANVDIRLSDRITVPFAVRGLRRRHVVLPSHLLDSPREIRFALAHELQHIRAGDVEWELGFELLRPLLFWNPAYIVLKYQFDRLRELACDQSVVARKGIDTQDYTRCLLDYCARTVSRGSPRVLNVALVTGGKAKRVLRQRVIALADAPSENTSTPFMFLGLTVLFALLLGLGAASIQQTEDWSHDRLMLSTVVNLERLEARNQGN</sequence>
<feature type="transmembrane region" description="Helical" evidence="1">
    <location>
        <begin position="12"/>
        <end position="28"/>
    </location>
</feature>
<dbReference type="Pfam" id="PF05569">
    <property type="entry name" value="Peptidase_M56"/>
    <property type="match status" value="1"/>
</dbReference>
<keyword evidence="1" id="KW-0812">Transmembrane</keyword>
<proteinExistence type="predicted"/>
<feature type="transmembrane region" description="Helical" evidence="1">
    <location>
        <begin position="48"/>
        <end position="69"/>
    </location>
</feature>
<dbReference type="InterPro" id="IPR008756">
    <property type="entry name" value="Peptidase_M56"/>
</dbReference>
<keyword evidence="1" id="KW-0472">Membrane</keyword>
<dbReference type="PANTHER" id="PTHR34978">
    <property type="entry name" value="POSSIBLE SENSOR-TRANSDUCER PROTEIN BLAR"/>
    <property type="match status" value="1"/>
</dbReference>
<evidence type="ECO:0000313" key="3">
    <source>
        <dbReference type="EMBL" id="CUJ91101.1"/>
    </source>
</evidence>
<dbReference type="RefSeq" id="WP_058280828.1">
    <property type="nucleotide sequence ID" value="NZ_CYUD01000003.1"/>
</dbReference>
<feature type="transmembrane region" description="Helical" evidence="1">
    <location>
        <begin position="119"/>
        <end position="138"/>
    </location>
</feature>
<feature type="domain" description="Peptidase M56" evidence="2">
    <location>
        <begin position="121"/>
        <end position="303"/>
    </location>
</feature>
<dbReference type="AlphaFoldDB" id="A0A0P1I5K0"/>
<dbReference type="CDD" id="cd07341">
    <property type="entry name" value="M56_BlaR1_MecR1_like"/>
    <property type="match status" value="1"/>
</dbReference>
<dbReference type="InterPro" id="IPR052173">
    <property type="entry name" value="Beta-lactam_resp_regulator"/>
</dbReference>
<protein>
    <recommendedName>
        <fullName evidence="2">Peptidase M56 domain-containing protein</fullName>
    </recommendedName>
</protein>
<accession>A0A0P1I5K0</accession>
<keyword evidence="1" id="KW-1133">Transmembrane helix</keyword>
<dbReference type="EMBL" id="CYUD01000003">
    <property type="protein sequence ID" value="CUJ91101.1"/>
    <property type="molecule type" value="Genomic_DNA"/>
</dbReference>
<reference evidence="4" key="1">
    <citation type="submission" date="2015-09" db="EMBL/GenBank/DDBJ databases">
        <authorList>
            <person name="Rodrigo-Torres L."/>
            <person name="Arahal D.R."/>
        </authorList>
    </citation>
    <scope>NUCLEOTIDE SEQUENCE [LARGE SCALE GENOMIC DNA]</scope>
    <source>
        <strain evidence="4">CECT 5091</strain>
    </source>
</reference>
<evidence type="ECO:0000313" key="4">
    <source>
        <dbReference type="Proteomes" id="UP000051260"/>
    </source>
</evidence>
<feature type="transmembrane region" description="Helical" evidence="1">
    <location>
        <begin position="316"/>
        <end position="336"/>
    </location>
</feature>
<dbReference type="PANTHER" id="PTHR34978:SF3">
    <property type="entry name" value="SLR0241 PROTEIN"/>
    <property type="match status" value="1"/>
</dbReference>
<keyword evidence="4" id="KW-1185">Reference proteome</keyword>
<evidence type="ECO:0000256" key="1">
    <source>
        <dbReference type="SAM" id="Phobius"/>
    </source>
</evidence>
<dbReference type="STRING" id="1715692.RUE5091_01058"/>
<evidence type="ECO:0000259" key="2">
    <source>
        <dbReference type="Pfam" id="PF05569"/>
    </source>
</evidence>